<evidence type="ECO:0000256" key="2">
    <source>
        <dbReference type="ARBA" id="ARBA00022692"/>
    </source>
</evidence>
<keyword evidence="8" id="KW-1185">Reference proteome</keyword>
<dbReference type="Proteomes" id="UP001342314">
    <property type="component" value="Unassembled WGS sequence"/>
</dbReference>
<evidence type="ECO:0000256" key="5">
    <source>
        <dbReference type="ARBA" id="ARBA00023242"/>
    </source>
</evidence>
<evidence type="ECO:0000313" key="8">
    <source>
        <dbReference type="Proteomes" id="UP001342314"/>
    </source>
</evidence>
<reference evidence="7 8" key="1">
    <citation type="submission" date="2021-12" db="EMBL/GenBank/DDBJ databases">
        <title>High titer production of polyol ester of fatty acids by Rhodotorula paludigena BS15 towards product separation-free biomass refinery.</title>
        <authorList>
            <person name="Mano J."/>
            <person name="Ono H."/>
            <person name="Tanaka T."/>
            <person name="Naito K."/>
            <person name="Sushida H."/>
            <person name="Ike M."/>
            <person name="Tokuyasu K."/>
            <person name="Kitaoka M."/>
        </authorList>
    </citation>
    <scope>NUCLEOTIDE SEQUENCE [LARGE SCALE GENOMIC DNA]</scope>
    <source>
        <strain evidence="7 8">BS15</strain>
    </source>
</reference>
<gene>
    <name evidence="7" type="ORF">Rhopal_002464-T1</name>
</gene>
<dbReference type="InterPro" id="IPR029058">
    <property type="entry name" value="AB_hydrolase_fold"/>
</dbReference>
<dbReference type="Pfam" id="PF05705">
    <property type="entry name" value="DUF829"/>
    <property type="match status" value="1"/>
</dbReference>
<dbReference type="GO" id="GO:0005640">
    <property type="term" value="C:nuclear outer membrane"/>
    <property type="evidence" value="ECO:0007669"/>
    <property type="project" value="UniProtKB-SubCell"/>
</dbReference>
<name>A0AAV5GGZ8_9BASI</name>
<keyword evidence="5" id="KW-0539">Nucleus</keyword>
<evidence type="ECO:0008006" key="9">
    <source>
        <dbReference type="Google" id="ProtNLM"/>
    </source>
</evidence>
<proteinExistence type="inferred from homology"/>
<keyword evidence="3" id="KW-1133">Transmembrane helix</keyword>
<comment type="similarity">
    <text evidence="1">Belongs to the TMEM53 family.</text>
</comment>
<evidence type="ECO:0000256" key="3">
    <source>
        <dbReference type="ARBA" id="ARBA00022989"/>
    </source>
</evidence>
<comment type="subcellular location">
    <subcellularLocation>
        <location evidence="6">Nucleus outer membrane</location>
        <topology evidence="6">Single-pass membrane protein</topology>
    </subcellularLocation>
</comment>
<evidence type="ECO:0000256" key="1">
    <source>
        <dbReference type="ARBA" id="ARBA00007387"/>
    </source>
</evidence>
<dbReference type="AlphaFoldDB" id="A0AAV5GGZ8"/>
<keyword evidence="2" id="KW-0812">Transmembrane</keyword>
<dbReference type="InterPro" id="IPR008547">
    <property type="entry name" value="DUF829_TMEM53"/>
</dbReference>
<protein>
    <recommendedName>
        <fullName evidence="9">Indole-diterpene biosynthesis protein PaxU</fullName>
    </recommendedName>
</protein>
<comment type="caution">
    <text evidence="7">The sequence shown here is derived from an EMBL/GenBank/DDBJ whole genome shotgun (WGS) entry which is preliminary data.</text>
</comment>
<dbReference type="EMBL" id="BQKY01000005">
    <property type="protein sequence ID" value="GJN89478.1"/>
    <property type="molecule type" value="Genomic_DNA"/>
</dbReference>
<sequence length="290" mass="31977">MAAPPLLKKLSQAVYLAEPATSAQDGVASGGAVKAPELILVSAWMGAQVRHIQKYCETYRQLYPRAAILVVRSNERDFFSSTATLTRSFMPAVDLLKARASGFTAGPQSGLLVHIFSNGGCLTIKHINDLLRQSSVKGDARPLLAKGLPARTVIFDSCPGLATWANSMRAFTAGVKSPFVKYPMITVLSVIYGFIRLWDFIRRRPPTLNRLSAYFNSPLFPSVPRLYLYSPTDALVRHTDVEHHAAEAKANGVDVRLERFKDTPHVAHARVEPKRYWGAVQELWEGSGAK</sequence>
<organism evidence="7 8">
    <name type="scientific">Rhodotorula paludigena</name>
    <dbReference type="NCBI Taxonomy" id="86838"/>
    <lineage>
        <taxon>Eukaryota</taxon>
        <taxon>Fungi</taxon>
        <taxon>Dikarya</taxon>
        <taxon>Basidiomycota</taxon>
        <taxon>Pucciniomycotina</taxon>
        <taxon>Microbotryomycetes</taxon>
        <taxon>Sporidiobolales</taxon>
        <taxon>Sporidiobolaceae</taxon>
        <taxon>Rhodotorula</taxon>
    </lineage>
</organism>
<accession>A0AAV5GGZ8</accession>
<evidence type="ECO:0000313" key="7">
    <source>
        <dbReference type="EMBL" id="GJN89478.1"/>
    </source>
</evidence>
<evidence type="ECO:0000256" key="6">
    <source>
        <dbReference type="ARBA" id="ARBA00034303"/>
    </source>
</evidence>
<dbReference type="PANTHER" id="PTHR12265">
    <property type="entry name" value="TRANSMEMBRANE PROTEIN 53"/>
    <property type="match status" value="1"/>
</dbReference>
<dbReference type="PANTHER" id="PTHR12265:SF30">
    <property type="entry name" value="TRANSMEMBRANE PROTEIN 53"/>
    <property type="match status" value="1"/>
</dbReference>
<dbReference type="SUPFAM" id="SSF53474">
    <property type="entry name" value="alpha/beta-Hydrolases"/>
    <property type="match status" value="1"/>
</dbReference>
<evidence type="ECO:0000256" key="4">
    <source>
        <dbReference type="ARBA" id="ARBA00023136"/>
    </source>
</evidence>
<keyword evidence="4" id="KW-0472">Membrane</keyword>